<dbReference type="PANTHER" id="PTHR42673:SF21">
    <property type="entry name" value="GLUTATHIONE S-TRANSFERASE YFCF"/>
    <property type="match status" value="1"/>
</dbReference>
<dbReference type="GO" id="GO:0004364">
    <property type="term" value="F:glutathione transferase activity"/>
    <property type="evidence" value="ECO:0007669"/>
    <property type="project" value="TreeGrafter"/>
</dbReference>
<dbReference type="CDD" id="cd03191">
    <property type="entry name" value="GST_C_Zeta"/>
    <property type="match status" value="1"/>
</dbReference>
<keyword evidence="6" id="KW-1185">Reference proteome</keyword>
<keyword evidence="5" id="KW-0670">Pyruvate</keyword>
<dbReference type="Pfam" id="PF13417">
    <property type="entry name" value="GST_N_3"/>
    <property type="match status" value="1"/>
</dbReference>
<dbReference type="SFLD" id="SFLDG00358">
    <property type="entry name" value="Main_(cytGST)"/>
    <property type="match status" value="1"/>
</dbReference>
<evidence type="ECO:0000259" key="3">
    <source>
        <dbReference type="PROSITE" id="PS50405"/>
    </source>
</evidence>
<dbReference type="Gene3D" id="1.20.1050.10">
    <property type="match status" value="1"/>
</dbReference>
<protein>
    <submittedName>
        <fullName evidence="4">Maleylacetoacetate isomerase</fullName>
        <ecNumber evidence="4">5.2.1.2</ecNumber>
    </submittedName>
    <submittedName>
        <fullName evidence="5">Maleylpyruvate isomerase</fullName>
    </submittedName>
</protein>
<dbReference type="RefSeq" id="WP_149683131.1">
    <property type="nucleotide sequence ID" value="NZ_FNBI01000007.1"/>
</dbReference>
<dbReference type="GO" id="GO:0005737">
    <property type="term" value="C:cytoplasm"/>
    <property type="evidence" value="ECO:0007669"/>
    <property type="project" value="InterPro"/>
</dbReference>
<dbReference type="AlphaFoldDB" id="A0A1G7PZ35"/>
<name>A0A1G7PZ35_9SPHN</name>
<dbReference type="Gene3D" id="3.40.30.10">
    <property type="entry name" value="Glutaredoxin"/>
    <property type="match status" value="1"/>
</dbReference>
<evidence type="ECO:0000256" key="1">
    <source>
        <dbReference type="ARBA" id="ARBA00010007"/>
    </source>
</evidence>
<accession>A0A1G7PZ35</accession>
<reference evidence="5 6" key="1">
    <citation type="submission" date="2016-10" db="EMBL/GenBank/DDBJ databases">
        <authorList>
            <person name="Varghese N."/>
            <person name="Submissions S."/>
        </authorList>
    </citation>
    <scope>NUCLEOTIDE SEQUENCE [LARGE SCALE GENOMIC DNA]</scope>
    <source>
        <strain evidence="5 6">S7-754</strain>
    </source>
</reference>
<dbReference type="InterPro" id="IPR036282">
    <property type="entry name" value="Glutathione-S-Trfase_C_sf"/>
</dbReference>
<dbReference type="InterPro" id="IPR036249">
    <property type="entry name" value="Thioredoxin-like_sf"/>
</dbReference>
<dbReference type="SFLD" id="SFLDS00019">
    <property type="entry name" value="Glutathione_Transferase_(cytos"/>
    <property type="match status" value="1"/>
</dbReference>
<dbReference type="EMBL" id="WSUT01000007">
    <property type="protein sequence ID" value="MWC45652.1"/>
    <property type="molecule type" value="Genomic_DNA"/>
</dbReference>
<keyword evidence="5" id="KW-0413">Isomerase</keyword>
<dbReference type="InterPro" id="IPR005955">
    <property type="entry name" value="GST_Zeta"/>
</dbReference>
<dbReference type="FunFam" id="1.20.1050.10:FF:000010">
    <property type="entry name" value="Maleylacetoacetate isomerase isoform 1"/>
    <property type="match status" value="1"/>
</dbReference>
<dbReference type="Proteomes" id="UP000323502">
    <property type="component" value="Unassembled WGS sequence"/>
</dbReference>
<dbReference type="PROSITE" id="PS50404">
    <property type="entry name" value="GST_NTER"/>
    <property type="match status" value="1"/>
</dbReference>
<dbReference type="InterPro" id="IPR040079">
    <property type="entry name" value="Glutathione_S-Trfase"/>
</dbReference>
<reference evidence="4 7" key="2">
    <citation type="submission" date="2019-12" db="EMBL/GenBank/DDBJ databases">
        <authorList>
            <person name="Zheng J."/>
        </authorList>
    </citation>
    <scope>NUCLEOTIDE SEQUENCE [LARGE SCALE GENOMIC DNA]</scope>
    <source>
        <strain evidence="4 7">DSM 27347</strain>
    </source>
</reference>
<evidence type="ECO:0000313" key="6">
    <source>
        <dbReference type="Proteomes" id="UP000323502"/>
    </source>
</evidence>
<dbReference type="Pfam" id="PF13410">
    <property type="entry name" value="GST_C_2"/>
    <property type="match status" value="1"/>
</dbReference>
<evidence type="ECO:0000259" key="2">
    <source>
        <dbReference type="PROSITE" id="PS50404"/>
    </source>
</evidence>
<evidence type="ECO:0000313" key="4">
    <source>
        <dbReference type="EMBL" id="MWC45652.1"/>
    </source>
</evidence>
<sequence length="214" mass="23810">MTRLHDYWRSGASYRVRIALNVKEVRYEQVPHDLRTGEQRRLDYAAANPQKLVPALQIDDGSTLTQSLAILEWLEERHPYPALLPSTSVDRAIVRAMAGLIVSDIHPLNNLRVLDALRGDLNVSDEQVGRWIARWMTEGFEALEALVSHHGGAFAFGDTVTFADCCIVPQLYSAERFGVPLSAFPRLVAVGTAARALPSFDAAHPDRQPDADRL</sequence>
<dbReference type="GO" id="GO:0016034">
    <property type="term" value="F:maleylacetoacetate isomerase activity"/>
    <property type="evidence" value="ECO:0007669"/>
    <property type="project" value="UniProtKB-EC"/>
</dbReference>
<dbReference type="PANTHER" id="PTHR42673">
    <property type="entry name" value="MALEYLACETOACETATE ISOMERASE"/>
    <property type="match status" value="1"/>
</dbReference>
<dbReference type="EC" id="5.2.1.2" evidence="4"/>
<dbReference type="SUPFAM" id="SSF52833">
    <property type="entry name" value="Thioredoxin-like"/>
    <property type="match status" value="1"/>
</dbReference>
<evidence type="ECO:0000313" key="7">
    <source>
        <dbReference type="Proteomes" id="UP000436801"/>
    </source>
</evidence>
<feature type="domain" description="GST N-terminal" evidence="2">
    <location>
        <begin position="1"/>
        <end position="82"/>
    </location>
</feature>
<dbReference type="InterPro" id="IPR004045">
    <property type="entry name" value="Glutathione_S-Trfase_N"/>
</dbReference>
<organism evidence="5 6">
    <name type="scientific">Sphingomonas carotinifaciens</name>
    <dbReference type="NCBI Taxonomy" id="1166323"/>
    <lineage>
        <taxon>Bacteria</taxon>
        <taxon>Pseudomonadati</taxon>
        <taxon>Pseudomonadota</taxon>
        <taxon>Alphaproteobacteria</taxon>
        <taxon>Sphingomonadales</taxon>
        <taxon>Sphingomonadaceae</taxon>
        <taxon>Sphingomonas</taxon>
    </lineage>
</organism>
<comment type="similarity">
    <text evidence="1">Belongs to the GST superfamily. Zeta family.</text>
</comment>
<dbReference type="PROSITE" id="PS50405">
    <property type="entry name" value="GST_CTER"/>
    <property type="match status" value="1"/>
</dbReference>
<evidence type="ECO:0000313" key="5">
    <source>
        <dbReference type="EMBL" id="SDF91483.1"/>
    </source>
</evidence>
<dbReference type="NCBIfam" id="TIGR01262">
    <property type="entry name" value="maiA"/>
    <property type="match status" value="1"/>
</dbReference>
<gene>
    <name evidence="4" type="primary">maiA</name>
    <name evidence="4" type="ORF">GQR91_18720</name>
    <name evidence="5" type="ORF">SAMN05216557_107141</name>
</gene>
<dbReference type="InterPro" id="IPR034333">
    <property type="entry name" value="GST_Zeta_N"/>
</dbReference>
<dbReference type="CDD" id="cd03042">
    <property type="entry name" value="GST_N_Zeta"/>
    <property type="match status" value="1"/>
</dbReference>
<dbReference type="EMBL" id="FNBI01000007">
    <property type="protein sequence ID" value="SDF91483.1"/>
    <property type="molecule type" value="Genomic_DNA"/>
</dbReference>
<dbReference type="SUPFAM" id="SSF47616">
    <property type="entry name" value="GST C-terminal domain-like"/>
    <property type="match status" value="1"/>
</dbReference>
<dbReference type="InterPro" id="IPR034330">
    <property type="entry name" value="GST_Zeta_C"/>
</dbReference>
<feature type="domain" description="GST C-terminal" evidence="3">
    <location>
        <begin position="87"/>
        <end position="213"/>
    </location>
</feature>
<dbReference type="InterPro" id="IPR010987">
    <property type="entry name" value="Glutathione-S-Trfase_C-like"/>
</dbReference>
<dbReference type="GO" id="GO:0006749">
    <property type="term" value="P:glutathione metabolic process"/>
    <property type="evidence" value="ECO:0007669"/>
    <property type="project" value="TreeGrafter"/>
</dbReference>
<dbReference type="GO" id="GO:0006559">
    <property type="term" value="P:L-phenylalanine catabolic process"/>
    <property type="evidence" value="ECO:0007669"/>
    <property type="project" value="TreeGrafter"/>
</dbReference>
<proteinExistence type="inferred from homology"/>
<dbReference type="OrthoDB" id="509852at2"/>
<dbReference type="Proteomes" id="UP000436801">
    <property type="component" value="Unassembled WGS sequence"/>
</dbReference>